<proteinExistence type="predicted"/>
<feature type="compositionally biased region" description="Low complexity" evidence="1">
    <location>
        <begin position="15"/>
        <end position="25"/>
    </location>
</feature>
<feature type="transmembrane region" description="Helical" evidence="2">
    <location>
        <begin position="42"/>
        <end position="64"/>
    </location>
</feature>
<keyword evidence="2" id="KW-0812">Transmembrane</keyword>
<feature type="region of interest" description="Disordered" evidence="1">
    <location>
        <begin position="1"/>
        <end position="34"/>
    </location>
</feature>
<keyword evidence="3" id="KW-0378">Hydrolase</keyword>
<dbReference type="Proteomes" id="UP001595823">
    <property type="component" value="Unassembled WGS sequence"/>
</dbReference>
<dbReference type="RefSeq" id="WP_380623674.1">
    <property type="nucleotide sequence ID" value="NZ_JBHSDK010000028.1"/>
</dbReference>
<feature type="transmembrane region" description="Helical" evidence="2">
    <location>
        <begin position="161"/>
        <end position="185"/>
    </location>
</feature>
<reference evidence="4" key="1">
    <citation type="journal article" date="2019" name="Int. J. Syst. Evol. Microbiol.">
        <title>The Global Catalogue of Microorganisms (GCM) 10K type strain sequencing project: providing services to taxonomists for standard genome sequencing and annotation.</title>
        <authorList>
            <consortium name="The Broad Institute Genomics Platform"/>
            <consortium name="The Broad Institute Genome Sequencing Center for Infectious Disease"/>
            <person name="Wu L."/>
            <person name="Ma J."/>
        </authorList>
    </citation>
    <scope>NUCLEOTIDE SEQUENCE [LARGE SCALE GENOMIC DNA]</scope>
    <source>
        <strain evidence="4">IBRC-M 10908</strain>
    </source>
</reference>
<feature type="transmembrane region" description="Helical" evidence="2">
    <location>
        <begin position="197"/>
        <end position="218"/>
    </location>
</feature>
<dbReference type="EMBL" id="JBHSDK010000028">
    <property type="protein sequence ID" value="MFC4337084.1"/>
    <property type="molecule type" value="Genomic_DNA"/>
</dbReference>
<accession>A0ABV8U2T8</accession>
<dbReference type="InterPro" id="IPR026898">
    <property type="entry name" value="PrsW"/>
</dbReference>
<dbReference type="Pfam" id="PF13367">
    <property type="entry name" value="PrsW-protease"/>
    <property type="match status" value="1"/>
</dbReference>
<evidence type="ECO:0000256" key="2">
    <source>
        <dbReference type="SAM" id="Phobius"/>
    </source>
</evidence>
<sequence>MTDRPEPAATGGTSAEGAPAQAAPAPAAPPPPTGKKAARAPLAFMALLAAEIAAVAVLWTGFGYSESDVLWVFGTVLAVFTLQTAGALIGVRALRPSWKLLVSTQLLLFGAGVITYSIVAGAGAKAAGVGLVAALVPAPLLVGSFLWLSRHRHHGWKPLTFAFLWGAAVSTAVSMVVNTGAAYYFRENGISENWAAVASAPVIEEITKFLAPLAILLFASRHIRNGLDALVFAGLSAAGFAIVENVLYASGTYLSGPSIYGEGTGGASVTLLVIVRGILTMFAHPLFTCTVAFGMAKAVGKPAGRRLLWSLTCLPFAMGLHALWNWSAVFGAQHGMADLFFSVYVALLMPLFFGLLGYALAVRAKVAKLTYQRLQGFVASGHVAPPEAAMLASYNRRARARAWARRTGGSPGEKAMKRFQRLGDAVADGTAYGTTREELTARLTEMNELRRGHFLADPTMPVTVWDGRSYHVTFPDAKVREVSGQGRDLMPIPVSAESVHRAAYGA</sequence>
<keyword evidence="2" id="KW-1133">Transmembrane helix</keyword>
<feature type="transmembrane region" description="Helical" evidence="2">
    <location>
        <begin position="307"/>
        <end position="327"/>
    </location>
</feature>
<comment type="caution">
    <text evidence="3">The sequence shown here is derived from an EMBL/GenBank/DDBJ whole genome shotgun (WGS) entry which is preliminary data.</text>
</comment>
<keyword evidence="4" id="KW-1185">Reference proteome</keyword>
<name>A0ABV8U2T8_9ACTN</name>
<organism evidence="3 4">
    <name type="scientific">Salininema proteolyticum</name>
    <dbReference type="NCBI Taxonomy" id="1607685"/>
    <lineage>
        <taxon>Bacteria</taxon>
        <taxon>Bacillati</taxon>
        <taxon>Actinomycetota</taxon>
        <taxon>Actinomycetes</taxon>
        <taxon>Glycomycetales</taxon>
        <taxon>Glycomycetaceae</taxon>
        <taxon>Salininema</taxon>
    </lineage>
</organism>
<feature type="transmembrane region" description="Helical" evidence="2">
    <location>
        <begin position="269"/>
        <end position="295"/>
    </location>
</feature>
<gene>
    <name evidence="3" type="ORF">ACFPET_17925</name>
</gene>
<evidence type="ECO:0000313" key="4">
    <source>
        <dbReference type="Proteomes" id="UP001595823"/>
    </source>
</evidence>
<evidence type="ECO:0000313" key="3">
    <source>
        <dbReference type="EMBL" id="MFC4337084.1"/>
    </source>
</evidence>
<feature type="transmembrane region" description="Helical" evidence="2">
    <location>
        <begin position="339"/>
        <end position="361"/>
    </location>
</feature>
<feature type="transmembrane region" description="Helical" evidence="2">
    <location>
        <begin position="106"/>
        <end position="124"/>
    </location>
</feature>
<keyword evidence="3" id="KW-0482">Metalloprotease</keyword>
<dbReference type="PANTHER" id="PTHR36844">
    <property type="entry name" value="PROTEASE PRSW"/>
    <property type="match status" value="1"/>
</dbReference>
<evidence type="ECO:0000256" key="1">
    <source>
        <dbReference type="SAM" id="MobiDB-lite"/>
    </source>
</evidence>
<feature type="transmembrane region" description="Helical" evidence="2">
    <location>
        <begin position="130"/>
        <end position="149"/>
    </location>
</feature>
<dbReference type="GO" id="GO:0008237">
    <property type="term" value="F:metallopeptidase activity"/>
    <property type="evidence" value="ECO:0007669"/>
    <property type="project" value="UniProtKB-KW"/>
</dbReference>
<keyword evidence="3" id="KW-0645">Protease</keyword>
<keyword evidence="2" id="KW-0472">Membrane</keyword>
<feature type="transmembrane region" description="Helical" evidence="2">
    <location>
        <begin position="230"/>
        <end position="249"/>
    </location>
</feature>
<feature type="transmembrane region" description="Helical" evidence="2">
    <location>
        <begin position="70"/>
        <end position="94"/>
    </location>
</feature>
<protein>
    <submittedName>
        <fullName evidence="3">PrsW family intramembrane metalloprotease</fullName>
    </submittedName>
</protein>
<dbReference type="PANTHER" id="PTHR36844:SF1">
    <property type="entry name" value="PROTEASE PRSW"/>
    <property type="match status" value="1"/>
</dbReference>